<sequence>MEIGNYKFTPKSIGILLLGAVLFLVGIKQLINSYSEMQYDQNISKGLVFFHSGNYGQAQYKFSRALKIQDGEVGPIALSAKMQLFKKKYKDAQKMYTQIEEFAFGEDAFAGQIGNIVCQLYMHSGSGAKNNAQLYRSLESKIKVLSSDNPETTDFYILHGHLFLLQSKFFKRNNDADKALSYMKLALEKFQKAQRLLSESAPSKMSSLSLYAGLGEVNYWQAQYVLKQTPFPKEGSSAATDIYKKLLSSLTYYRTAFLYRNRTYPNIVLNIGYIFDELLSYPWLTEKQRNNVMQLAANYEHEVKIFAKHLYIEFSRSRKAQQDLQLDKSRAYAQHGTGVSHIYSKSYSKAKFRLAKQYKIPPSSSNELYAQSMNCKMLIKQKISKQEVGGFLDGYSKIAGRILGKKKREEEFTELDTIALANFYYLSALARYSRAVVHVATTTKLISSLKEKDYIRNGRRLSSKRILLNNLYYLCKRDERLKKYIPKLRKYIIK</sequence>
<reference evidence="2 3" key="1">
    <citation type="submission" date="2019-08" db="EMBL/GenBank/DDBJ databases">
        <title>Complete genome sequence of Candidatus Uab amorphum.</title>
        <authorList>
            <person name="Shiratori T."/>
            <person name="Suzuki S."/>
            <person name="Kakizawa Y."/>
            <person name="Ishida K."/>
        </authorList>
    </citation>
    <scope>NUCLEOTIDE SEQUENCE [LARGE SCALE GENOMIC DNA]</scope>
    <source>
        <strain evidence="2 3">SRT547</strain>
    </source>
</reference>
<keyword evidence="1" id="KW-1133">Transmembrane helix</keyword>
<gene>
    <name evidence="2" type="ORF">UABAM_02188</name>
</gene>
<name>A0A5S9IL17_UABAM</name>
<dbReference type="EMBL" id="AP019860">
    <property type="protein sequence ID" value="BBM83833.1"/>
    <property type="molecule type" value="Genomic_DNA"/>
</dbReference>
<evidence type="ECO:0000313" key="2">
    <source>
        <dbReference type="EMBL" id="BBM83833.1"/>
    </source>
</evidence>
<dbReference type="InterPro" id="IPR011990">
    <property type="entry name" value="TPR-like_helical_dom_sf"/>
</dbReference>
<dbReference type="RefSeq" id="WP_151968017.1">
    <property type="nucleotide sequence ID" value="NZ_AP019860.1"/>
</dbReference>
<evidence type="ECO:0000313" key="3">
    <source>
        <dbReference type="Proteomes" id="UP000326354"/>
    </source>
</evidence>
<keyword evidence="1" id="KW-0472">Membrane</keyword>
<keyword evidence="3" id="KW-1185">Reference proteome</keyword>
<feature type="transmembrane region" description="Helical" evidence="1">
    <location>
        <begin position="12"/>
        <end position="31"/>
    </location>
</feature>
<dbReference type="SUPFAM" id="SSF48452">
    <property type="entry name" value="TPR-like"/>
    <property type="match status" value="1"/>
</dbReference>
<protein>
    <submittedName>
        <fullName evidence="2">Uncharacterized protein</fullName>
    </submittedName>
</protein>
<accession>A0A5S9IL17</accession>
<proteinExistence type="predicted"/>
<organism evidence="2 3">
    <name type="scientific">Uabimicrobium amorphum</name>
    <dbReference type="NCBI Taxonomy" id="2596890"/>
    <lineage>
        <taxon>Bacteria</taxon>
        <taxon>Pseudomonadati</taxon>
        <taxon>Planctomycetota</taxon>
        <taxon>Candidatus Uabimicrobiia</taxon>
        <taxon>Candidatus Uabimicrobiales</taxon>
        <taxon>Candidatus Uabimicrobiaceae</taxon>
        <taxon>Candidatus Uabimicrobium</taxon>
    </lineage>
</organism>
<dbReference type="AlphaFoldDB" id="A0A5S9IL17"/>
<evidence type="ECO:0000256" key="1">
    <source>
        <dbReference type="SAM" id="Phobius"/>
    </source>
</evidence>
<dbReference type="KEGG" id="uam:UABAM_02188"/>
<dbReference type="Gene3D" id="1.25.40.10">
    <property type="entry name" value="Tetratricopeptide repeat domain"/>
    <property type="match status" value="1"/>
</dbReference>
<keyword evidence="1" id="KW-0812">Transmembrane</keyword>
<dbReference type="Proteomes" id="UP000326354">
    <property type="component" value="Chromosome"/>
</dbReference>